<dbReference type="Gene3D" id="3.90.79.10">
    <property type="entry name" value="Nucleoside Triphosphate Pyrophosphohydrolase"/>
    <property type="match status" value="1"/>
</dbReference>
<dbReference type="CDD" id="cd02883">
    <property type="entry name" value="NUDIX_Hydrolase"/>
    <property type="match status" value="1"/>
</dbReference>
<organism evidence="2 3">
    <name type="scientific">Streptantibioticus parmotrematis</name>
    <dbReference type="NCBI Taxonomy" id="2873249"/>
    <lineage>
        <taxon>Bacteria</taxon>
        <taxon>Bacillati</taxon>
        <taxon>Actinomycetota</taxon>
        <taxon>Actinomycetes</taxon>
        <taxon>Kitasatosporales</taxon>
        <taxon>Streptomycetaceae</taxon>
        <taxon>Streptantibioticus</taxon>
    </lineage>
</organism>
<dbReference type="PROSITE" id="PS51462">
    <property type="entry name" value="NUDIX"/>
    <property type="match status" value="1"/>
</dbReference>
<evidence type="ECO:0000313" key="2">
    <source>
        <dbReference type="EMBL" id="MBY8889207.1"/>
    </source>
</evidence>
<keyword evidence="2" id="KW-0378">Hydrolase</keyword>
<reference evidence="2 3" key="1">
    <citation type="submission" date="2021-08" db="EMBL/GenBank/DDBJ databases">
        <title>Streptomyces sp. PTM05 isolated from lichen.</title>
        <authorList>
            <person name="Somphong A."/>
            <person name="Phongsopitanun W."/>
            <person name="Tanasupawat S."/>
        </authorList>
    </citation>
    <scope>NUCLEOTIDE SEQUENCE [LARGE SCALE GENOMIC DNA]</scope>
    <source>
        <strain evidence="2 3">Ptm05</strain>
    </source>
</reference>
<comment type="caution">
    <text evidence="2">The sequence shown here is derived from an EMBL/GenBank/DDBJ whole genome shotgun (WGS) entry which is preliminary data.</text>
</comment>
<keyword evidence="3" id="KW-1185">Reference proteome</keyword>
<feature type="domain" description="Nudix hydrolase" evidence="1">
    <location>
        <begin position="16"/>
        <end position="142"/>
    </location>
</feature>
<dbReference type="SUPFAM" id="SSF55811">
    <property type="entry name" value="Nudix"/>
    <property type="match status" value="1"/>
</dbReference>
<dbReference type="Proteomes" id="UP001198565">
    <property type="component" value="Unassembled WGS sequence"/>
</dbReference>
<dbReference type="GO" id="GO:0016787">
    <property type="term" value="F:hydrolase activity"/>
    <property type="evidence" value="ECO:0007669"/>
    <property type="project" value="UniProtKB-KW"/>
</dbReference>
<dbReference type="InterPro" id="IPR000086">
    <property type="entry name" value="NUDIX_hydrolase_dom"/>
</dbReference>
<protein>
    <submittedName>
        <fullName evidence="2">NUDIX hydrolase</fullName>
    </submittedName>
</protein>
<dbReference type="EMBL" id="JAINVZ010000038">
    <property type="protein sequence ID" value="MBY8889207.1"/>
    <property type="molecule type" value="Genomic_DNA"/>
</dbReference>
<sequence>MTSYVWHQAWPAPGHLPVRQVYAWVLDENAQVLLIEMPGGWNLPGGTPEPWDEGWEATLSREVAEEASITVREVIPLGYQAVRTDDGESFAQLRVVARVQEWLPAGADPDTGLVYPRVWVPLERAAGLLGWGEPGRAQAVAAARVAHDVYGFAAAAPLAQGARCASTPVMQRV</sequence>
<evidence type="ECO:0000313" key="3">
    <source>
        <dbReference type="Proteomes" id="UP001198565"/>
    </source>
</evidence>
<dbReference type="InterPro" id="IPR015797">
    <property type="entry name" value="NUDIX_hydrolase-like_dom_sf"/>
</dbReference>
<proteinExistence type="predicted"/>
<dbReference type="Pfam" id="PF00293">
    <property type="entry name" value="NUDIX"/>
    <property type="match status" value="1"/>
</dbReference>
<name>A0ABS7R183_9ACTN</name>
<gene>
    <name evidence="2" type="ORF">K7472_30820</name>
</gene>
<accession>A0ABS7R183</accession>
<evidence type="ECO:0000259" key="1">
    <source>
        <dbReference type="PROSITE" id="PS51462"/>
    </source>
</evidence>